<protein>
    <submittedName>
        <fullName evidence="1">Putative 52 kDa repressor of the inhibitor of the protein kinase-like 16</fullName>
    </submittedName>
</protein>
<proteinExistence type="predicted"/>
<evidence type="ECO:0000313" key="2">
    <source>
        <dbReference type="Proteomes" id="UP000747542"/>
    </source>
</evidence>
<keyword evidence="2" id="KW-1185">Reference proteome</keyword>
<comment type="caution">
    <text evidence="1">The sequence shown here is derived from an EMBL/GenBank/DDBJ whole genome shotgun (WGS) entry which is preliminary data.</text>
</comment>
<organism evidence="1 2">
    <name type="scientific">Homarus americanus</name>
    <name type="common">American lobster</name>
    <dbReference type="NCBI Taxonomy" id="6706"/>
    <lineage>
        <taxon>Eukaryota</taxon>
        <taxon>Metazoa</taxon>
        <taxon>Ecdysozoa</taxon>
        <taxon>Arthropoda</taxon>
        <taxon>Crustacea</taxon>
        <taxon>Multicrustacea</taxon>
        <taxon>Malacostraca</taxon>
        <taxon>Eumalacostraca</taxon>
        <taxon>Eucarida</taxon>
        <taxon>Decapoda</taxon>
        <taxon>Pleocyemata</taxon>
        <taxon>Astacidea</taxon>
        <taxon>Nephropoidea</taxon>
        <taxon>Nephropidae</taxon>
        <taxon>Homarus</taxon>
    </lineage>
</organism>
<gene>
    <name evidence="1" type="primary">Thap12-L16</name>
    <name evidence="1" type="ORF">Hamer_G025067</name>
</gene>
<dbReference type="AlphaFoldDB" id="A0A8J5K3C8"/>
<name>A0A8J5K3C8_HOMAM</name>
<reference evidence="1" key="1">
    <citation type="journal article" date="2021" name="Sci. Adv.">
        <title>The American lobster genome reveals insights on longevity, neural, and immune adaptations.</title>
        <authorList>
            <person name="Polinski J.M."/>
            <person name="Zimin A.V."/>
            <person name="Clark K.F."/>
            <person name="Kohn A.B."/>
            <person name="Sadowski N."/>
            <person name="Timp W."/>
            <person name="Ptitsyn A."/>
            <person name="Khanna P."/>
            <person name="Romanova D.Y."/>
            <person name="Williams P."/>
            <person name="Greenwood S.J."/>
            <person name="Moroz L.L."/>
            <person name="Walt D.R."/>
            <person name="Bodnar A.G."/>
        </authorList>
    </citation>
    <scope>NUCLEOTIDE SEQUENCE</scope>
    <source>
        <strain evidence="1">GMGI-L3</strain>
    </source>
</reference>
<evidence type="ECO:0000313" key="1">
    <source>
        <dbReference type="EMBL" id="KAG7169847.1"/>
    </source>
</evidence>
<dbReference type="EMBL" id="JAHLQT010015193">
    <property type="protein sequence ID" value="KAG7169847.1"/>
    <property type="molecule type" value="Genomic_DNA"/>
</dbReference>
<dbReference type="Proteomes" id="UP000747542">
    <property type="component" value="Unassembled WGS sequence"/>
</dbReference>
<sequence>MEEQVEGGPGSWSTETDAQALPLAITSTDFIVSLVITNNALGYLKGVTTSLQAQAKDVDEVSREVNCVKAALQDVRNNMDDHYTE</sequence>
<accession>A0A8J5K3C8</accession>